<keyword evidence="2" id="KW-1185">Reference proteome</keyword>
<evidence type="ECO:0000313" key="2">
    <source>
        <dbReference type="Proteomes" id="UP001162992"/>
    </source>
</evidence>
<sequence length="442" mass="49121">MIMRHSRPIWASRLPSVTKDANPRLEQTSHWLLCSLRSIGFWDMAHIHSRSGNYSSHEETSSSGLTARLENQGPYATHLKSRAIIRFDGQDVIKFLQGLTTNDVSNFDKEKQVRLPLPTPNQPAQVHPPIYTALLSPQGRFLFDMFLYKPVYPVDKQDGRGSIPGSDGKGLPVLWADVDAASADDLVHHLKRYRLRSKVDIGNVSNDISVWQRFGGKESATSEVREGTGGIGWGGSRDLAGCTAAEGEADGWRWYTDPRLQDLGSRGVFPANVNPPLVEANEDLNEEFYLLWRLEQGVPEGPTEIRSGEAIPLEYNLAGLNAISFDKGCYMGQELVARTHHRGVIRKRIMPVNFVKDDGEEVQQAVAPGAEIHDKTSGKKVGIVTTVIGCRGLALLRLEASQREAHDLTVDASEIVHVKVVRPKWWPSEWGHKDEQRAISSA</sequence>
<proteinExistence type="predicted"/>
<dbReference type="Proteomes" id="UP001162992">
    <property type="component" value="Chromosome 8"/>
</dbReference>
<organism evidence="1 2">
    <name type="scientific">Diphasiastrum complanatum</name>
    <name type="common">Issler's clubmoss</name>
    <name type="synonym">Lycopodium complanatum</name>
    <dbReference type="NCBI Taxonomy" id="34168"/>
    <lineage>
        <taxon>Eukaryota</taxon>
        <taxon>Viridiplantae</taxon>
        <taxon>Streptophyta</taxon>
        <taxon>Embryophyta</taxon>
        <taxon>Tracheophyta</taxon>
        <taxon>Lycopodiopsida</taxon>
        <taxon>Lycopodiales</taxon>
        <taxon>Lycopodiaceae</taxon>
        <taxon>Lycopodioideae</taxon>
        <taxon>Diphasiastrum</taxon>
    </lineage>
</organism>
<evidence type="ECO:0000313" key="1">
    <source>
        <dbReference type="EMBL" id="KAJ7547760.1"/>
    </source>
</evidence>
<reference evidence="2" key="1">
    <citation type="journal article" date="2024" name="Proc. Natl. Acad. Sci. U.S.A.">
        <title>Extraordinary preservation of gene collinearity over three hundred million years revealed in homosporous lycophytes.</title>
        <authorList>
            <person name="Li C."/>
            <person name="Wickell D."/>
            <person name="Kuo L.Y."/>
            <person name="Chen X."/>
            <person name="Nie B."/>
            <person name="Liao X."/>
            <person name="Peng D."/>
            <person name="Ji J."/>
            <person name="Jenkins J."/>
            <person name="Williams M."/>
            <person name="Shu S."/>
            <person name="Plott C."/>
            <person name="Barry K."/>
            <person name="Rajasekar S."/>
            <person name="Grimwood J."/>
            <person name="Han X."/>
            <person name="Sun S."/>
            <person name="Hou Z."/>
            <person name="He W."/>
            <person name="Dai G."/>
            <person name="Sun C."/>
            <person name="Schmutz J."/>
            <person name="Leebens-Mack J.H."/>
            <person name="Li F.W."/>
            <person name="Wang L."/>
        </authorList>
    </citation>
    <scope>NUCLEOTIDE SEQUENCE [LARGE SCALE GENOMIC DNA]</scope>
    <source>
        <strain evidence="2">cv. PW_Plant_1</strain>
    </source>
</reference>
<comment type="caution">
    <text evidence="1">The sequence shown here is derived from an EMBL/GenBank/DDBJ whole genome shotgun (WGS) entry which is preliminary data.</text>
</comment>
<name>A0ACC2D0W5_DIPCM</name>
<accession>A0ACC2D0W5</accession>
<protein>
    <submittedName>
        <fullName evidence="1">Uncharacterized protein</fullName>
    </submittedName>
</protein>
<dbReference type="EMBL" id="CM055099">
    <property type="protein sequence ID" value="KAJ7547760.1"/>
    <property type="molecule type" value="Genomic_DNA"/>
</dbReference>
<gene>
    <name evidence="1" type="ORF">O6H91_08G103100</name>
</gene>